<organism evidence="2 3">
    <name type="scientific">Acetivibrio straminisolvens JCM 21531</name>
    <dbReference type="NCBI Taxonomy" id="1294263"/>
    <lineage>
        <taxon>Bacteria</taxon>
        <taxon>Bacillati</taxon>
        <taxon>Bacillota</taxon>
        <taxon>Clostridia</taxon>
        <taxon>Eubacteriales</taxon>
        <taxon>Oscillospiraceae</taxon>
        <taxon>Acetivibrio</taxon>
    </lineage>
</organism>
<name>W4V5M4_9FIRM</name>
<accession>W4V5M4</accession>
<gene>
    <name evidence="2" type="ORF">JCM21531_2211</name>
</gene>
<sequence>MKKTFVLDTNVLLQTPFALYSFGDNNVVIPEVVLEELDKFKKDNTELGANARHAARILDDLRAKGKLNEGVRLENGGLLRVELNCNSVKLPESWDDSNNDNRILKVCKGLLEKGENVFWLQRIYLRE</sequence>
<proteinExistence type="predicted"/>
<dbReference type="InterPro" id="IPR002716">
    <property type="entry name" value="PIN_dom"/>
</dbReference>
<evidence type="ECO:0000313" key="3">
    <source>
        <dbReference type="Proteomes" id="UP000019109"/>
    </source>
</evidence>
<dbReference type="SUPFAM" id="SSF88723">
    <property type="entry name" value="PIN domain-like"/>
    <property type="match status" value="1"/>
</dbReference>
<dbReference type="Gene3D" id="3.40.50.1010">
    <property type="entry name" value="5'-nuclease"/>
    <property type="match status" value="1"/>
</dbReference>
<dbReference type="InterPro" id="IPR029060">
    <property type="entry name" value="PIN-like_dom_sf"/>
</dbReference>
<dbReference type="AlphaFoldDB" id="W4V5M4"/>
<feature type="domain" description="PIN" evidence="1">
    <location>
        <begin position="3"/>
        <end position="117"/>
    </location>
</feature>
<dbReference type="CDD" id="cd09883">
    <property type="entry name" value="PIN_VapC_PhoHL-ATPase"/>
    <property type="match status" value="1"/>
</dbReference>
<dbReference type="Proteomes" id="UP000019109">
    <property type="component" value="Unassembled WGS sequence"/>
</dbReference>
<evidence type="ECO:0000259" key="1">
    <source>
        <dbReference type="SMART" id="SM00670"/>
    </source>
</evidence>
<evidence type="ECO:0000313" key="2">
    <source>
        <dbReference type="EMBL" id="GAE88740.1"/>
    </source>
</evidence>
<protein>
    <submittedName>
        <fullName evidence="2">ATPase</fullName>
    </submittedName>
</protein>
<comment type="caution">
    <text evidence="2">The sequence shown here is derived from an EMBL/GenBank/DDBJ whole genome shotgun (WGS) entry which is preliminary data.</text>
</comment>
<keyword evidence="3" id="KW-1185">Reference proteome</keyword>
<reference evidence="2" key="1">
    <citation type="journal article" date="2014" name="Genome Announc.">
        <title>Draft Genome Sequence of Clostridium straminisolvens Strain JCM 21531T, Isolated from a Cellulose-Degrading Bacterial Community.</title>
        <authorList>
            <person name="Yuki M."/>
            <person name="Oshima K."/>
            <person name="Suda W."/>
            <person name="Sakamoto M."/>
            <person name="Kitamura K."/>
            <person name="Iida T."/>
            <person name="Hattori M."/>
            <person name="Ohkuma M."/>
        </authorList>
    </citation>
    <scope>NUCLEOTIDE SEQUENCE [LARGE SCALE GENOMIC DNA]</scope>
    <source>
        <strain evidence="2">JCM 21531</strain>
    </source>
</reference>
<dbReference type="SMART" id="SM00670">
    <property type="entry name" value="PINc"/>
    <property type="match status" value="1"/>
</dbReference>
<dbReference type="EMBL" id="BAVR01000024">
    <property type="protein sequence ID" value="GAE88740.1"/>
    <property type="molecule type" value="Genomic_DNA"/>
</dbReference>
<dbReference type="Pfam" id="PF13638">
    <property type="entry name" value="PIN_4"/>
    <property type="match status" value="1"/>
</dbReference>
<dbReference type="STRING" id="1294263.JCM21531_2211"/>